<dbReference type="PROSITE" id="PS00330">
    <property type="entry name" value="HEMOLYSIN_CALCIUM"/>
    <property type="match status" value="1"/>
</dbReference>
<dbReference type="SUPFAM" id="SSF51120">
    <property type="entry name" value="beta-Roll"/>
    <property type="match status" value="1"/>
</dbReference>
<dbReference type="InterPro" id="IPR001343">
    <property type="entry name" value="Hemolysn_Ca-bd"/>
</dbReference>
<evidence type="ECO:0000313" key="3">
    <source>
        <dbReference type="Proteomes" id="UP000474957"/>
    </source>
</evidence>
<dbReference type="EMBL" id="WIND01000030">
    <property type="protein sequence ID" value="MSU91942.1"/>
    <property type="molecule type" value="Genomic_DNA"/>
</dbReference>
<dbReference type="Pfam" id="PF00353">
    <property type="entry name" value="HemolysinCabind"/>
    <property type="match status" value="2"/>
</dbReference>
<comment type="caution">
    <text evidence="2">The sequence shown here is derived from an EMBL/GenBank/DDBJ whole genome shotgun (WGS) entry which is preliminary data.</text>
</comment>
<dbReference type="InterPro" id="IPR018511">
    <property type="entry name" value="Hemolysin-typ_Ca-bd_CS"/>
</dbReference>
<feature type="region of interest" description="Disordered" evidence="1">
    <location>
        <begin position="1"/>
        <end position="49"/>
    </location>
</feature>
<accession>A0A6L5Z7L8</accession>
<evidence type="ECO:0000256" key="1">
    <source>
        <dbReference type="SAM" id="MobiDB-lite"/>
    </source>
</evidence>
<sequence length="335" mass="34282">MGKPVKDDTKGNGKGGDGNPGKGGGKPSKDNVIDGTANADFLDSGTDGTDVVTGSDGSDWIYTFAGDDMIDAGGGDDLIVPGIGNDTIEGGDGIDTVIYDFAIDSYTITTAGTTAGATTTVSYSVGGDSYTDTLTGVESIIINQQTAGGAAGSTVTFDNLGVDYGLYQADTALGPAEVILTGSGLYVLATVLDTTGFFPVGGVEDAGTRVVDHDTDGDSEFRISNDAAASGLSEEVNIQSSFDLGFAVTGFTLEDLDHATEQVLLSLVQDDPVGGDYNDPTVWVYDITALDADQDGVFTAAELAADPNLDLTDIDQFILETSDGGTFYLDDLPIA</sequence>
<dbReference type="Proteomes" id="UP000474957">
    <property type="component" value="Unassembled WGS sequence"/>
</dbReference>
<reference evidence="2 3" key="1">
    <citation type="submission" date="2019-10" db="EMBL/GenBank/DDBJ databases">
        <title>Cognatihalovulum marinum gen. nov. sp. nov., a new member of the family Rhodobacteraceae isolated from deep seawater of the Northwest Indian Ocean.</title>
        <authorList>
            <person name="Ruan C."/>
            <person name="Wang J."/>
            <person name="Zheng X."/>
            <person name="Song L."/>
            <person name="Zhu Y."/>
            <person name="Huang Y."/>
            <person name="Lu Z."/>
            <person name="Du W."/>
            <person name="Huang L."/>
            <person name="Dai X."/>
        </authorList>
    </citation>
    <scope>NUCLEOTIDE SEQUENCE [LARGE SCALE GENOMIC DNA]</scope>
    <source>
        <strain evidence="2 3">2CG4</strain>
    </source>
</reference>
<evidence type="ECO:0000313" key="2">
    <source>
        <dbReference type="EMBL" id="MSU91942.1"/>
    </source>
</evidence>
<dbReference type="GO" id="GO:0005509">
    <property type="term" value="F:calcium ion binding"/>
    <property type="evidence" value="ECO:0007669"/>
    <property type="project" value="InterPro"/>
</dbReference>
<gene>
    <name evidence="2" type="ORF">GE300_20505</name>
</gene>
<dbReference type="InterPro" id="IPR011049">
    <property type="entry name" value="Serralysin-like_metalloprot_C"/>
</dbReference>
<dbReference type="RefSeq" id="WP_154449372.1">
    <property type="nucleotide sequence ID" value="NZ_WIND01000030.1"/>
</dbReference>
<feature type="compositionally biased region" description="Basic and acidic residues" evidence="1">
    <location>
        <begin position="1"/>
        <end position="11"/>
    </location>
</feature>
<evidence type="ECO:0008006" key="4">
    <source>
        <dbReference type="Google" id="ProtNLM"/>
    </source>
</evidence>
<dbReference type="AlphaFoldDB" id="A0A6L5Z7L8"/>
<dbReference type="PRINTS" id="PR00313">
    <property type="entry name" value="CABNDNGRPT"/>
</dbReference>
<proteinExistence type="predicted"/>
<name>A0A6L5Z7L8_9RHOB</name>
<feature type="compositionally biased region" description="Gly residues" evidence="1">
    <location>
        <begin position="12"/>
        <end position="26"/>
    </location>
</feature>
<protein>
    <recommendedName>
        <fullName evidence="4">Hemolysin type calcium-binding protein</fullName>
    </recommendedName>
</protein>
<keyword evidence="3" id="KW-1185">Reference proteome</keyword>
<dbReference type="Gene3D" id="2.150.10.10">
    <property type="entry name" value="Serralysin-like metalloprotease, C-terminal"/>
    <property type="match status" value="1"/>
</dbReference>
<organism evidence="2 3">
    <name type="scientific">Halovulum marinum</name>
    <dbReference type="NCBI Taxonomy" id="2662447"/>
    <lineage>
        <taxon>Bacteria</taxon>
        <taxon>Pseudomonadati</taxon>
        <taxon>Pseudomonadota</taxon>
        <taxon>Alphaproteobacteria</taxon>
        <taxon>Rhodobacterales</taxon>
        <taxon>Paracoccaceae</taxon>
        <taxon>Halovulum</taxon>
    </lineage>
</organism>